<evidence type="ECO:0000256" key="2">
    <source>
        <dbReference type="ARBA" id="ARBA00023015"/>
    </source>
</evidence>
<dbReference type="InterPro" id="IPR050389">
    <property type="entry name" value="LysR-type_TF"/>
</dbReference>
<proteinExistence type="inferred from homology"/>
<dbReference type="Pfam" id="PF03466">
    <property type="entry name" value="LysR_substrate"/>
    <property type="match status" value="1"/>
</dbReference>
<dbReference type="InterPro" id="IPR036390">
    <property type="entry name" value="WH_DNA-bd_sf"/>
</dbReference>
<evidence type="ECO:0000256" key="4">
    <source>
        <dbReference type="ARBA" id="ARBA00023163"/>
    </source>
</evidence>
<dbReference type="Proteomes" id="UP000292685">
    <property type="component" value="Unassembled WGS sequence"/>
</dbReference>
<evidence type="ECO:0000259" key="5">
    <source>
        <dbReference type="PROSITE" id="PS50931"/>
    </source>
</evidence>
<sequence length="292" mass="32495">MDLNLLRAFMTIYETGSLTRAASVLSVTQPSVSYALGRLRKQLSDPLFIRSADGMTPTRRATELFETIKPAIAVIDATVETGRNFDPASTRHEFRLCLSDLGELTFLPPILRAFGSEAPNATLEIIPMKIDSVSEWLMRGDIDAAVASVPIEGAEHHEILFEDRYVCVLPQSYTSSSESLTLSEFAALPHIAIDRSSGHYQVDRVLESMQIKRRVVLRLHHFSVLPQIVASNDYAAIVPLHVAELFASQQPVNFHELPFQMPAFNVSLYWNGAAPVAPGRTWFREMIADALK</sequence>
<evidence type="ECO:0000256" key="1">
    <source>
        <dbReference type="ARBA" id="ARBA00009437"/>
    </source>
</evidence>
<dbReference type="CDD" id="cd08459">
    <property type="entry name" value="PBP2_DntR_NahR_LinR_like"/>
    <property type="match status" value="1"/>
</dbReference>
<keyword evidence="4" id="KW-0804">Transcription</keyword>
<evidence type="ECO:0000313" key="7">
    <source>
        <dbReference type="Proteomes" id="UP000292685"/>
    </source>
</evidence>
<dbReference type="PRINTS" id="PR00039">
    <property type="entry name" value="HTHLYSR"/>
</dbReference>
<dbReference type="AlphaFoldDB" id="A0A4Q8AG95"/>
<dbReference type="SUPFAM" id="SSF46785">
    <property type="entry name" value="Winged helix' DNA-binding domain"/>
    <property type="match status" value="1"/>
</dbReference>
<keyword evidence="2" id="KW-0805">Transcription regulation</keyword>
<dbReference type="Gene3D" id="3.40.190.10">
    <property type="entry name" value="Periplasmic binding protein-like II"/>
    <property type="match status" value="2"/>
</dbReference>
<keyword evidence="3 6" id="KW-0238">DNA-binding</keyword>
<comment type="similarity">
    <text evidence="1">Belongs to the LysR transcriptional regulatory family.</text>
</comment>
<evidence type="ECO:0000256" key="3">
    <source>
        <dbReference type="ARBA" id="ARBA00023125"/>
    </source>
</evidence>
<accession>A0A4Q8AG95</accession>
<protein>
    <submittedName>
        <fullName evidence="6">DNA-binding transcriptional LysR family regulator</fullName>
    </submittedName>
</protein>
<dbReference type="PANTHER" id="PTHR30118">
    <property type="entry name" value="HTH-TYPE TRANSCRIPTIONAL REGULATOR LEUO-RELATED"/>
    <property type="match status" value="1"/>
</dbReference>
<dbReference type="EMBL" id="SHLA01000001">
    <property type="protein sequence ID" value="RZU62669.1"/>
    <property type="molecule type" value="Genomic_DNA"/>
</dbReference>
<dbReference type="InterPro" id="IPR036388">
    <property type="entry name" value="WH-like_DNA-bd_sf"/>
</dbReference>
<comment type="caution">
    <text evidence="6">The sequence shown here is derived from an EMBL/GenBank/DDBJ whole genome shotgun (WGS) entry which is preliminary data.</text>
</comment>
<dbReference type="SUPFAM" id="SSF53850">
    <property type="entry name" value="Periplasmic binding protein-like II"/>
    <property type="match status" value="1"/>
</dbReference>
<dbReference type="InterPro" id="IPR005119">
    <property type="entry name" value="LysR_subst-bd"/>
</dbReference>
<organism evidence="6 7">
    <name type="scientific">Zhihengliuella halotolerans</name>
    <dbReference type="NCBI Taxonomy" id="370736"/>
    <lineage>
        <taxon>Bacteria</taxon>
        <taxon>Bacillati</taxon>
        <taxon>Actinomycetota</taxon>
        <taxon>Actinomycetes</taxon>
        <taxon>Micrococcales</taxon>
        <taxon>Micrococcaceae</taxon>
        <taxon>Zhihengliuella</taxon>
    </lineage>
</organism>
<dbReference type="GO" id="GO:0003700">
    <property type="term" value="F:DNA-binding transcription factor activity"/>
    <property type="evidence" value="ECO:0007669"/>
    <property type="project" value="InterPro"/>
</dbReference>
<dbReference type="PROSITE" id="PS50931">
    <property type="entry name" value="HTH_LYSR"/>
    <property type="match status" value="1"/>
</dbReference>
<name>A0A4Q8AG95_9MICC</name>
<dbReference type="GO" id="GO:0003677">
    <property type="term" value="F:DNA binding"/>
    <property type="evidence" value="ECO:0007669"/>
    <property type="project" value="UniProtKB-KW"/>
</dbReference>
<dbReference type="Pfam" id="PF00126">
    <property type="entry name" value="HTH_1"/>
    <property type="match status" value="1"/>
</dbReference>
<evidence type="ECO:0000313" key="6">
    <source>
        <dbReference type="EMBL" id="RZU62669.1"/>
    </source>
</evidence>
<feature type="domain" description="HTH lysR-type" evidence="5">
    <location>
        <begin position="1"/>
        <end position="58"/>
    </location>
</feature>
<keyword evidence="7" id="KW-1185">Reference proteome</keyword>
<reference evidence="6 7" key="1">
    <citation type="submission" date="2019-02" db="EMBL/GenBank/DDBJ databases">
        <title>Sequencing the genomes of 1000 actinobacteria strains.</title>
        <authorList>
            <person name="Klenk H.-P."/>
        </authorList>
    </citation>
    <scope>NUCLEOTIDE SEQUENCE [LARGE SCALE GENOMIC DNA]</scope>
    <source>
        <strain evidence="6 7">DSM 17364</strain>
    </source>
</reference>
<dbReference type="InterPro" id="IPR000847">
    <property type="entry name" value="LysR_HTH_N"/>
</dbReference>
<dbReference type="PANTHER" id="PTHR30118:SF15">
    <property type="entry name" value="TRANSCRIPTIONAL REGULATORY PROTEIN"/>
    <property type="match status" value="1"/>
</dbReference>
<gene>
    <name evidence="6" type="ORF">EV380_2268</name>
</gene>
<dbReference type="Gene3D" id="1.10.10.10">
    <property type="entry name" value="Winged helix-like DNA-binding domain superfamily/Winged helix DNA-binding domain"/>
    <property type="match status" value="1"/>
</dbReference>